<reference evidence="2 3" key="1">
    <citation type="submission" date="2019-08" db="EMBL/GenBank/DDBJ databases">
        <authorList>
            <person name="Seo Y.L."/>
        </authorList>
    </citation>
    <scope>NUCLEOTIDE SEQUENCE [LARGE SCALE GENOMIC DNA]</scope>
    <source>
        <strain evidence="2 3">MaA-C15</strain>
    </source>
</reference>
<proteinExistence type="predicted"/>
<gene>
    <name evidence="2" type="ORF">FY036_18835</name>
</gene>
<evidence type="ECO:0000256" key="1">
    <source>
        <dbReference type="SAM" id="MobiDB-lite"/>
    </source>
</evidence>
<evidence type="ECO:0000313" key="2">
    <source>
        <dbReference type="EMBL" id="TYR29958.1"/>
    </source>
</evidence>
<evidence type="ECO:0000313" key="3">
    <source>
        <dbReference type="Proteomes" id="UP000323258"/>
    </source>
</evidence>
<reference evidence="2 3" key="2">
    <citation type="submission" date="2019-09" db="EMBL/GenBank/DDBJ databases">
        <title>Mesorhizobium sp. MaA-C15 isolated from Microcystis aeruginosa.</title>
        <authorList>
            <person name="Jeong S.E."/>
            <person name="Jin H.M."/>
            <person name="Jeon C.O."/>
        </authorList>
    </citation>
    <scope>NUCLEOTIDE SEQUENCE [LARGE SCALE GENOMIC DNA]</scope>
    <source>
        <strain evidence="2 3">MaA-C15</strain>
    </source>
</reference>
<feature type="compositionally biased region" description="Basic residues" evidence="1">
    <location>
        <begin position="69"/>
        <end position="82"/>
    </location>
</feature>
<dbReference type="Proteomes" id="UP000323258">
    <property type="component" value="Unassembled WGS sequence"/>
</dbReference>
<comment type="caution">
    <text evidence="2">The sequence shown here is derived from an EMBL/GenBank/DDBJ whole genome shotgun (WGS) entry which is preliminary data.</text>
</comment>
<name>A0A5D4GNP8_9HYPH</name>
<keyword evidence="3" id="KW-1185">Reference proteome</keyword>
<dbReference type="EMBL" id="VSZS01000067">
    <property type="protein sequence ID" value="TYR29958.1"/>
    <property type="molecule type" value="Genomic_DNA"/>
</dbReference>
<sequence length="82" mass="8395">MPTNKQIETLPVTVGQPASAADAPLSAAFRLALGGKAGEPHLPASPLKRGQEIARLAKTDNPGASLKGSPRKAHIGPRSGHK</sequence>
<accession>A0A5D4GNP8</accession>
<organism evidence="2 3">
    <name type="scientific">Neoaquamicrobium microcysteis</name>
    <dbReference type="NCBI Taxonomy" id="2682781"/>
    <lineage>
        <taxon>Bacteria</taxon>
        <taxon>Pseudomonadati</taxon>
        <taxon>Pseudomonadota</taxon>
        <taxon>Alphaproteobacteria</taxon>
        <taxon>Hyphomicrobiales</taxon>
        <taxon>Phyllobacteriaceae</taxon>
        <taxon>Neoaquamicrobium</taxon>
    </lineage>
</organism>
<feature type="region of interest" description="Disordered" evidence="1">
    <location>
        <begin position="58"/>
        <end position="82"/>
    </location>
</feature>
<protein>
    <submittedName>
        <fullName evidence="2">Uncharacterized protein</fullName>
    </submittedName>
</protein>
<dbReference type="RefSeq" id="WP_148916317.1">
    <property type="nucleotide sequence ID" value="NZ_VSZS01000067.1"/>
</dbReference>
<dbReference type="AlphaFoldDB" id="A0A5D4GNP8"/>